<dbReference type="EMBL" id="FNHS01000024">
    <property type="protein sequence ID" value="SDO48965.1"/>
    <property type="molecule type" value="Genomic_DNA"/>
</dbReference>
<dbReference type="Proteomes" id="UP000198704">
    <property type="component" value="Unassembled WGS sequence"/>
</dbReference>
<proteinExistence type="predicted"/>
<evidence type="ECO:0000313" key="1">
    <source>
        <dbReference type="EMBL" id="SDO48965.1"/>
    </source>
</evidence>
<protein>
    <submittedName>
        <fullName evidence="1">Uncharacterized protein</fullName>
    </submittedName>
</protein>
<organism evidence="1 2">
    <name type="scientific">Methylobacterium phyllostachyos</name>
    <dbReference type="NCBI Taxonomy" id="582672"/>
    <lineage>
        <taxon>Bacteria</taxon>
        <taxon>Pseudomonadati</taxon>
        <taxon>Pseudomonadota</taxon>
        <taxon>Alphaproteobacteria</taxon>
        <taxon>Hyphomicrobiales</taxon>
        <taxon>Methylobacteriaceae</taxon>
        <taxon>Methylobacterium</taxon>
    </lineage>
</organism>
<name>A0A1H0JYZ5_9HYPH</name>
<reference evidence="2" key="1">
    <citation type="submission" date="2016-10" db="EMBL/GenBank/DDBJ databases">
        <authorList>
            <person name="Varghese N."/>
            <person name="Submissions S."/>
        </authorList>
    </citation>
    <scope>NUCLEOTIDE SEQUENCE [LARGE SCALE GENOMIC DNA]</scope>
    <source>
        <strain evidence="2">BL47</strain>
    </source>
</reference>
<accession>A0A1H0JYZ5</accession>
<dbReference type="AlphaFoldDB" id="A0A1H0JYZ5"/>
<gene>
    <name evidence="1" type="ORF">SAMN05216360_12426</name>
</gene>
<keyword evidence="2" id="KW-1185">Reference proteome</keyword>
<sequence length="320" mass="36081">MHASHRDQIDWISNRLKVKVLDFTREMPTFCEIFERRNLCAHTDLVVSKRYITNCLKYGLKEDEIQKIDKKINVDPKYLSETTAIIVEYGIIISHIIWRAIFKSDEEQIAAADKLLLAHAAMISRSGRHELAERLLFLGYCKFKPSSDLLKREMIIGRAKALIMLDKLDDAQKIINEHDWTSSNTRMRIYRQAILGEEAGIEDLIKISKMENSITLDEYASSPAFSNLSLSPTFSSMLRSVFGAADQAGADLKSIFHNMYPDGDNNPAGKAAVKQKLPTNGRSSKIDIDAEAIVDASNKIMEAKLKVTARRSRKSSGNKG</sequence>
<evidence type="ECO:0000313" key="2">
    <source>
        <dbReference type="Proteomes" id="UP000198704"/>
    </source>
</evidence>